<proteinExistence type="predicted"/>
<evidence type="ECO:0000313" key="2">
    <source>
        <dbReference type="Proteomes" id="UP000319619"/>
    </source>
</evidence>
<protein>
    <submittedName>
        <fullName evidence="1">Uncharacterized protein</fullName>
    </submittedName>
</protein>
<reference evidence="1 2" key="1">
    <citation type="submission" date="2017-06" db="EMBL/GenBank/DDBJ databases">
        <title>Novel microbial phyla capable of carbon fixation and sulfur reduction in deep-sea sediments.</title>
        <authorList>
            <person name="Huang J."/>
            <person name="Baker B."/>
            <person name="Wang Y."/>
        </authorList>
    </citation>
    <scope>NUCLEOTIDE SEQUENCE [LARGE SCALE GENOMIC DNA]</scope>
    <source>
        <strain evidence="1">B3_LCP</strain>
    </source>
</reference>
<name>A0A532V3E1_UNCL8</name>
<organism evidence="1 2">
    <name type="scientific">candidate division LCP-89 bacterium B3_LCP</name>
    <dbReference type="NCBI Taxonomy" id="2012998"/>
    <lineage>
        <taxon>Bacteria</taxon>
        <taxon>Pseudomonadati</taxon>
        <taxon>Bacteria division LCP-89</taxon>
    </lineage>
</organism>
<accession>A0A532V3E1</accession>
<dbReference type="Proteomes" id="UP000319619">
    <property type="component" value="Unassembled WGS sequence"/>
</dbReference>
<evidence type="ECO:0000313" key="1">
    <source>
        <dbReference type="EMBL" id="TKJ41736.1"/>
    </source>
</evidence>
<gene>
    <name evidence="1" type="ORF">CEE37_03980</name>
</gene>
<sequence>MKIYKEQEGIDKVRIEDIIVKRFISAPSEMRKQFPTVVNSEKPIWRAIRTELYVLLVFISDEEKERIDNLIFKKYFPFPGLISSDTSVKAAFKLEGAKKIYIRDCTVNEMYSLTLEANSTVIIQNLEQTVKTIDLDIQRYTLELAYLISFGEEINSSNMYDYIDGLIAYSIEMWKSSNSAENLNG</sequence>
<dbReference type="AlphaFoldDB" id="A0A532V3E1"/>
<dbReference type="EMBL" id="NJBN01000002">
    <property type="protein sequence ID" value="TKJ41736.1"/>
    <property type="molecule type" value="Genomic_DNA"/>
</dbReference>
<comment type="caution">
    <text evidence="1">The sequence shown here is derived from an EMBL/GenBank/DDBJ whole genome shotgun (WGS) entry which is preliminary data.</text>
</comment>